<name>A0A8A2UDE2_9EURY</name>
<dbReference type="Pfam" id="PF24351">
    <property type="entry name" value="DUF7511"/>
    <property type="match status" value="1"/>
</dbReference>
<reference evidence="2 3" key="1">
    <citation type="journal article" date="2006" name="Int. J. Syst. Evol. Microbiol.">
        <title>Haloterrigena longa sp. nov. and Haloterrigena limicola sp. nov., extremely halophilic archaea isolated from a salt lake.</title>
        <authorList>
            <person name="Cui H.L."/>
            <person name="Tohty D."/>
            <person name="Zhou P.J."/>
            <person name="Liu S.J."/>
        </authorList>
    </citation>
    <scope>NUCLEOTIDE SEQUENCE [LARGE SCALE GENOMIC DNA]</scope>
    <source>
        <strain evidence="2 3">ABH32</strain>
    </source>
</reference>
<dbReference type="KEGG" id="hlo:J0X27_07390"/>
<gene>
    <name evidence="2" type="ORF">J0X27_07390</name>
</gene>
<keyword evidence="3" id="KW-1185">Reference proteome</keyword>
<dbReference type="EMBL" id="CP071463">
    <property type="protein sequence ID" value="QSW86630.1"/>
    <property type="molecule type" value="Genomic_DNA"/>
</dbReference>
<dbReference type="Proteomes" id="UP000663191">
    <property type="component" value="Chromosome"/>
</dbReference>
<dbReference type="OrthoDB" id="186853at2157"/>
<dbReference type="AlphaFoldDB" id="A0A8A2UDE2"/>
<feature type="domain" description="DUF7511" evidence="1">
    <location>
        <begin position="18"/>
        <end position="63"/>
    </location>
</feature>
<proteinExistence type="predicted"/>
<accession>A0A8A2UDE2</accession>
<evidence type="ECO:0000259" key="1">
    <source>
        <dbReference type="Pfam" id="PF24351"/>
    </source>
</evidence>
<dbReference type="RefSeq" id="WP_207271730.1">
    <property type="nucleotide sequence ID" value="NZ_CP071463.1"/>
</dbReference>
<dbReference type="InterPro" id="IPR055933">
    <property type="entry name" value="DUF7511"/>
</dbReference>
<sequence>MTDADVHLPDSEEPTVQFDHVTIENDNAPDECAIFPHGASEDELMTNWITAHDDSFVDLQSMR</sequence>
<organism evidence="2 3">
    <name type="scientific">Natrinema longum</name>
    <dbReference type="NCBI Taxonomy" id="370324"/>
    <lineage>
        <taxon>Archaea</taxon>
        <taxon>Methanobacteriati</taxon>
        <taxon>Methanobacteriota</taxon>
        <taxon>Stenosarchaea group</taxon>
        <taxon>Halobacteria</taxon>
        <taxon>Halobacteriales</taxon>
        <taxon>Natrialbaceae</taxon>
        <taxon>Natrinema</taxon>
    </lineage>
</organism>
<evidence type="ECO:0000313" key="3">
    <source>
        <dbReference type="Proteomes" id="UP000663191"/>
    </source>
</evidence>
<protein>
    <recommendedName>
        <fullName evidence="1">DUF7511 domain-containing protein</fullName>
    </recommendedName>
</protein>
<dbReference type="GeneID" id="63183556"/>
<evidence type="ECO:0000313" key="2">
    <source>
        <dbReference type="EMBL" id="QSW86630.1"/>
    </source>
</evidence>